<dbReference type="OrthoDB" id="6147983at2759"/>
<dbReference type="AlphaFoldDB" id="A0A8S0ZJ99"/>
<dbReference type="Pfam" id="PF10545">
    <property type="entry name" value="MADF_DNA_bdg"/>
    <property type="match status" value="1"/>
</dbReference>
<dbReference type="GO" id="GO:0005667">
    <property type="term" value="C:transcription regulator complex"/>
    <property type="evidence" value="ECO:0007669"/>
    <property type="project" value="TreeGrafter"/>
</dbReference>
<gene>
    <name evidence="2" type="ORF">APLA_LOCUS6004</name>
    <name evidence="3" type="ORF">APLA_LOCUS9134</name>
</gene>
<accession>A0A8S0ZJ99</accession>
<dbReference type="Proteomes" id="UP000494256">
    <property type="component" value="Unassembled WGS sequence"/>
</dbReference>
<dbReference type="PANTHER" id="PTHR12243">
    <property type="entry name" value="MADF DOMAIN TRANSCRIPTION FACTOR"/>
    <property type="match status" value="1"/>
</dbReference>
<dbReference type="InterPro" id="IPR006578">
    <property type="entry name" value="MADF-dom"/>
</dbReference>
<dbReference type="PROSITE" id="PS51029">
    <property type="entry name" value="MADF"/>
    <property type="match status" value="1"/>
</dbReference>
<proteinExistence type="predicted"/>
<evidence type="ECO:0000313" key="4">
    <source>
        <dbReference type="Proteomes" id="UP000494106"/>
    </source>
</evidence>
<dbReference type="GO" id="GO:0005634">
    <property type="term" value="C:nucleus"/>
    <property type="evidence" value="ECO:0007669"/>
    <property type="project" value="TreeGrafter"/>
</dbReference>
<evidence type="ECO:0000259" key="1">
    <source>
        <dbReference type="PROSITE" id="PS51029"/>
    </source>
</evidence>
<evidence type="ECO:0000313" key="3">
    <source>
        <dbReference type="EMBL" id="CAB3242680.1"/>
    </source>
</evidence>
<evidence type="ECO:0000313" key="5">
    <source>
        <dbReference type="Proteomes" id="UP000494256"/>
    </source>
</evidence>
<dbReference type="EMBL" id="CADEBC010000518">
    <property type="protein sequence ID" value="CAB3242680.1"/>
    <property type="molecule type" value="Genomic_DNA"/>
</dbReference>
<dbReference type="SMART" id="SM00595">
    <property type="entry name" value="MADF"/>
    <property type="match status" value="1"/>
</dbReference>
<evidence type="ECO:0000313" key="2">
    <source>
        <dbReference type="EMBL" id="CAB3233062.1"/>
    </source>
</evidence>
<dbReference type="EMBL" id="CADEBD010000292">
    <property type="protein sequence ID" value="CAB3233062.1"/>
    <property type="molecule type" value="Genomic_DNA"/>
</dbReference>
<dbReference type="InterPro" id="IPR039353">
    <property type="entry name" value="TF_Adf1"/>
</dbReference>
<protein>
    <recommendedName>
        <fullName evidence="1">MADF domain-containing protein</fullName>
    </recommendedName>
</protein>
<comment type="caution">
    <text evidence="2">The sequence shown here is derived from an EMBL/GenBank/DDBJ whole genome shotgun (WGS) entry which is preliminary data.</text>
</comment>
<feature type="domain" description="MADF" evidence="1">
    <location>
        <begin position="19"/>
        <end position="104"/>
    </location>
</feature>
<sequence length="262" mass="31377">MELKYDMLNKVSDRRDIVSFVKEIEKYPCLYNKTLPEYANKVHNRRAWSAIAKKINTTVPDCRDKWRKIRISYMRSLKQQHSDKPPMRPYYLSEELQFLRPFLTINPKAPNQKEEQMDFEMSALKKPESSDSEGSDPFDIEIAEDEHEIDRVTSKEVNSIKENPKEIIYIKQNERNNFVEQKHYISNSYSNEKQFDRNSYREEKQHIRSYNEDLGSDARKMFLLSLLPDVNCFTESEMRIFRREVIGACDNIMNKRTIRNCY</sequence>
<dbReference type="Proteomes" id="UP000494106">
    <property type="component" value="Unassembled WGS sequence"/>
</dbReference>
<reference evidence="4 5" key="1">
    <citation type="submission" date="2020-04" db="EMBL/GenBank/DDBJ databases">
        <authorList>
            <person name="Wallbank WR R."/>
            <person name="Pardo Diaz C."/>
            <person name="Kozak K."/>
            <person name="Martin S."/>
            <person name="Jiggins C."/>
            <person name="Moest M."/>
            <person name="Warren A I."/>
            <person name="Byers J.R.P. K."/>
            <person name="Montejo-Kovacevich G."/>
            <person name="Yen C E."/>
        </authorList>
    </citation>
    <scope>NUCLEOTIDE SEQUENCE [LARGE SCALE GENOMIC DNA]</scope>
</reference>
<dbReference type="PANTHER" id="PTHR12243:SF60">
    <property type="entry name" value="SI:CH211-15D5.12-RELATED"/>
    <property type="match status" value="1"/>
</dbReference>
<name>A0A8S0ZJ99_ARCPL</name>
<keyword evidence="4" id="KW-1185">Reference proteome</keyword>
<dbReference type="GO" id="GO:0006357">
    <property type="term" value="P:regulation of transcription by RNA polymerase II"/>
    <property type="evidence" value="ECO:0007669"/>
    <property type="project" value="TreeGrafter"/>
</dbReference>
<organism evidence="2 5">
    <name type="scientific">Arctia plantaginis</name>
    <name type="common">Wood tiger moth</name>
    <name type="synonym">Phalaena plantaginis</name>
    <dbReference type="NCBI Taxonomy" id="874455"/>
    <lineage>
        <taxon>Eukaryota</taxon>
        <taxon>Metazoa</taxon>
        <taxon>Ecdysozoa</taxon>
        <taxon>Arthropoda</taxon>
        <taxon>Hexapoda</taxon>
        <taxon>Insecta</taxon>
        <taxon>Pterygota</taxon>
        <taxon>Neoptera</taxon>
        <taxon>Endopterygota</taxon>
        <taxon>Lepidoptera</taxon>
        <taxon>Glossata</taxon>
        <taxon>Ditrysia</taxon>
        <taxon>Noctuoidea</taxon>
        <taxon>Erebidae</taxon>
        <taxon>Arctiinae</taxon>
        <taxon>Arctia</taxon>
    </lineage>
</organism>